<protein>
    <recommendedName>
        <fullName evidence="5">Major facilitator superfamily (MFS) profile domain-containing protein</fullName>
    </recommendedName>
</protein>
<evidence type="ECO:0000313" key="7">
    <source>
        <dbReference type="Proteomes" id="UP001152087"/>
    </source>
</evidence>
<evidence type="ECO:0000256" key="1">
    <source>
        <dbReference type="ARBA" id="ARBA00004429"/>
    </source>
</evidence>
<dbReference type="InterPro" id="IPR050375">
    <property type="entry name" value="MFS_TsgA-like"/>
</dbReference>
<evidence type="ECO:0000313" key="6">
    <source>
        <dbReference type="EMBL" id="KAJ4188432.1"/>
    </source>
</evidence>
<dbReference type="PROSITE" id="PS50850">
    <property type="entry name" value="MFS"/>
    <property type="match status" value="1"/>
</dbReference>
<dbReference type="InterPro" id="IPR020846">
    <property type="entry name" value="MFS_dom"/>
</dbReference>
<dbReference type="GO" id="GO:0022857">
    <property type="term" value="F:transmembrane transporter activity"/>
    <property type="evidence" value="ECO:0007669"/>
    <property type="project" value="InterPro"/>
</dbReference>
<feature type="transmembrane region" description="Helical" evidence="4">
    <location>
        <begin position="31"/>
        <end position="51"/>
    </location>
</feature>
<dbReference type="Gene3D" id="1.20.1250.20">
    <property type="entry name" value="MFS general substrate transporter like domains"/>
    <property type="match status" value="1"/>
</dbReference>
<dbReference type="Pfam" id="PF07690">
    <property type="entry name" value="MFS_1"/>
    <property type="match status" value="1"/>
</dbReference>
<dbReference type="SUPFAM" id="SSF103473">
    <property type="entry name" value="MFS general substrate transporter"/>
    <property type="match status" value="1"/>
</dbReference>
<name>A0A9W8R7B3_9HYPO</name>
<feature type="transmembrane region" description="Helical" evidence="4">
    <location>
        <begin position="99"/>
        <end position="117"/>
    </location>
</feature>
<sequence>MGVKAFLKRRSLKVSDDRITKAADLTTRQSIWPIALVTTLFFLWGFSYGLLDTLNKHFQVTLNITRARSAGLQAAYFGAYPLASLGHAAWILRHYSYKAVFIWGLCLYAVGALIAIPCIKAKSFAGFCMAIFIIGNGLGSLETAANPYITVCGPPKFAEVRINLSQAFNGIGTVVAPVLGSYVLFNFDDQAALANVQWVYLSIAAFVLLLAILFLFSNIPEITDAGE</sequence>
<dbReference type="GO" id="GO:0005886">
    <property type="term" value="C:plasma membrane"/>
    <property type="evidence" value="ECO:0007669"/>
    <property type="project" value="UniProtKB-SubCell"/>
</dbReference>
<keyword evidence="4" id="KW-0812">Transmembrane</keyword>
<evidence type="ECO:0000256" key="2">
    <source>
        <dbReference type="ARBA" id="ARBA00022475"/>
    </source>
</evidence>
<keyword evidence="4" id="KW-0472">Membrane</keyword>
<dbReference type="Proteomes" id="UP001152087">
    <property type="component" value="Unassembled WGS sequence"/>
</dbReference>
<evidence type="ECO:0000259" key="5">
    <source>
        <dbReference type="PROSITE" id="PS50850"/>
    </source>
</evidence>
<dbReference type="InterPro" id="IPR036259">
    <property type="entry name" value="MFS_trans_sf"/>
</dbReference>
<keyword evidence="2" id="KW-1003">Cell membrane</keyword>
<organism evidence="6 7">
    <name type="scientific">Fusarium falciforme</name>
    <dbReference type="NCBI Taxonomy" id="195108"/>
    <lineage>
        <taxon>Eukaryota</taxon>
        <taxon>Fungi</taxon>
        <taxon>Dikarya</taxon>
        <taxon>Ascomycota</taxon>
        <taxon>Pezizomycotina</taxon>
        <taxon>Sordariomycetes</taxon>
        <taxon>Hypocreomycetidae</taxon>
        <taxon>Hypocreales</taxon>
        <taxon>Nectriaceae</taxon>
        <taxon>Fusarium</taxon>
        <taxon>Fusarium solani species complex</taxon>
    </lineage>
</organism>
<keyword evidence="7" id="KW-1185">Reference proteome</keyword>
<gene>
    <name evidence="6" type="ORF">NW755_006593</name>
</gene>
<dbReference type="AlphaFoldDB" id="A0A9W8R7B3"/>
<dbReference type="InterPro" id="IPR011701">
    <property type="entry name" value="MFS"/>
</dbReference>
<dbReference type="PANTHER" id="PTHR43702">
    <property type="entry name" value="L-FUCOSE-PROTON SYMPORTER"/>
    <property type="match status" value="1"/>
</dbReference>
<reference evidence="6" key="1">
    <citation type="submission" date="2022-09" db="EMBL/GenBank/DDBJ databases">
        <title>Fusarium specimens isolated from Avocado Roots.</title>
        <authorList>
            <person name="Stajich J."/>
            <person name="Roper C."/>
            <person name="Heimlech-Rivalta G."/>
        </authorList>
    </citation>
    <scope>NUCLEOTIDE SEQUENCE</scope>
    <source>
        <strain evidence="6">A02</strain>
    </source>
</reference>
<feature type="transmembrane region" description="Helical" evidence="4">
    <location>
        <begin position="197"/>
        <end position="216"/>
    </location>
</feature>
<proteinExistence type="predicted"/>
<feature type="transmembrane region" description="Helical" evidence="4">
    <location>
        <begin position="162"/>
        <end position="185"/>
    </location>
</feature>
<keyword evidence="3" id="KW-0325">Glycoprotein</keyword>
<feature type="transmembrane region" description="Helical" evidence="4">
    <location>
        <begin position="71"/>
        <end position="92"/>
    </location>
</feature>
<evidence type="ECO:0000256" key="4">
    <source>
        <dbReference type="SAM" id="Phobius"/>
    </source>
</evidence>
<feature type="transmembrane region" description="Helical" evidence="4">
    <location>
        <begin position="123"/>
        <end position="141"/>
    </location>
</feature>
<dbReference type="PANTHER" id="PTHR43702:SF3">
    <property type="entry name" value="PROTEIN TSGA"/>
    <property type="match status" value="1"/>
</dbReference>
<evidence type="ECO:0000256" key="3">
    <source>
        <dbReference type="ARBA" id="ARBA00023180"/>
    </source>
</evidence>
<keyword evidence="4" id="KW-1133">Transmembrane helix</keyword>
<feature type="domain" description="Major facilitator superfamily (MFS) profile" evidence="5">
    <location>
        <begin position="33"/>
        <end position="227"/>
    </location>
</feature>
<accession>A0A9W8R7B3</accession>
<comment type="subcellular location">
    <subcellularLocation>
        <location evidence="1">Cell inner membrane</location>
        <topology evidence="1">Multi-pass membrane protein</topology>
    </subcellularLocation>
</comment>
<dbReference type="EMBL" id="JAOQAV010000015">
    <property type="protein sequence ID" value="KAJ4188432.1"/>
    <property type="molecule type" value="Genomic_DNA"/>
</dbReference>
<comment type="caution">
    <text evidence="6">The sequence shown here is derived from an EMBL/GenBank/DDBJ whole genome shotgun (WGS) entry which is preliminary data.</text>
</comment>